<dbReference type="STRING" id="8496.A0A151NFX6"/>
<dbReference type="InterPro" id="IPR023411">
    <property type="entry name" value="RNaseA_AS"/>
</dbReference>
<dbReference type="AlphaFoldDB" id="A0A151NFX6"/>
<organism evidence="5 6">
    <name type="scientific">Alligator mississippiensis</name>
    <name type="common">American alligator</name>
    <dbReference type="NCBI Taxonomy" id="8496"/>
    <lineage>
        <taxon>Eukaryota</taxon>
        <taxon>Metazoa</taxon>
        <taxon>Chordata</taxon>
        <taxon>Craniata</taxon>
        <taxon>Vertebrata</taxon>
        <taxon>Euteleostomi</taxon>
        <taxon>Archelosauria</taxon>
        <taxon>Archosauria</taxon>
        <taxon>Crocodylia</taxon>
        <taxon>Alligatoridae</taxon>
        <taxon>Alligatorinae</taxon>
        <taxon>Alligator</taxon>
    </lineage>
</organism>
<keyword evidence="6" id="KW-1185">Reference proteome</keyword>
<dbReference type="InterPro" id="IPR023412">
    <property type="entry name" value="RNaseA_domain"/>
</dbReference>
<dbReference type="PROSITE" id="PS00127">
    <property type="entry name" value="RNASE_PANCREATIC"/>
    <property type="match status" value="1"/>
</dbReference>
<evidence type="ECO:0000259" key="4">
    <source>
        <dbReference type="Pfam" id="PF00078"/>
    </source>
</evidence>
<protein>
    <recommendedName>
        <fullName evidence="2">ribonuclease H</fullName>
        <ecNumber evidence="2">3.1.26.4</ecNumber>
    </recommendedName>
</protein>
<dbReference type="InterPro" id="IPR043128">
    <property type="entry name" value="Rev_trsase/Diguanyl_cyclase"/>
</dbReference>
<feature type="domain" description="Ribonuclease A-domain" evidence="3">
    <location>
        <begin position="124"/>
        <end position="184"/>
    </location>
</feature>
<comment type="similarity">
    <text evidence="1">Belongs to the beta type-B retroviral polymerase family. HERV class-II K(HML-2) pol subfamily.</text>
</comment>
<evidence type="ECO:0000259" key="3">
    <source>
        <dbReference type="Pfam" id="PF00074"/>
    </source>
</evidence>
<evidence type="ECO:0000256" key="1">
    <source>
        <dbReference type="ARBA" id="ARBA00010879"/>
    </source>
</evidence>
<dbReference type="Proteomes" id="UP000050525">
    <property type="component" value="Unassembled WGS sequence"/>
</dbReference>
<feature type="domain" description="Reverse transcriptase" evidence="4">
    <location>
        <begin position="15"/>
        <end position="123"/>
    </location>
</feature>
<dbReference type="SUPFAM" id="SSF56672">
    <property type="entry name" value="DNA/RNA polymerases"/>
    <property type="match status" value="1"/>
</dbReference>
<dbReference type="Gene3D" id="3.30.70.270">
    <property type="match status" value="1"/>
</dbReference>
<dbReference type="Gene3D" id="3.10.130.10">
    <property type="entry name" value="Ribonuclease A-like domain"/>
    <property type="match status" value="1"/>
</dbReference>
<accession>A0A151NFX6</accession>
<name>A0A151NFX6_ALLMI</name>
<dbReference type="InterPro" id="IPR036816">
    <property type="entry name" value="RNaseA-like_dom_sf"/>
</dbReference>
<reference evidence="5 6" key="1">
    <citation type="journal article" date="2012" name="Genome Biol.">
        <title>Sequencing three crocodilian genomes to illuminate the evolution of archosaurs and amniotes.</title>
        <authorList>
            <person name="St John J.A."/>
            <person name="Braun E.L."/>
            <person name="Isberg S.R."/>
            <person name="Miles L.G."/>
            <person name="Chong A.Y."/>
            <person name="Gongora J."/>
            <person name="Dalzell P."/>
            <person name="Moran C."/>
            <person name="Bed'hom B."/>
            <person name="Abzhanov A."/>
            <person name="Burgess S.C."/>
            <person name="Cooksey A.M."/>
            <person name="Castoe T.A."/>
            <person name="Crawford N.G."/>
            <person name="Densmore L.D."/>
            <person name="Drew J.C."/>
            <person name="Edwards S.V."/>
            <person name="Faircloth B.C."/>
            <person name="Fujita M.K."/>
            <person name="Greenwold M.J."/>
            <person name="Hoffmann F.G."/>
            <person name="Howard J.M."/>
            <person name="Iguchi T."/>
            <person name="Janes D.E."/>
            <person name="Khan S.Y."/>
            <person name="Kohno S."/>
            <person name="de Koning A.J."/>
            <person name="Lance S.L."/>
            <person name="McCarthy F.M."/>
            <person name="McCormack J.E."/>
            <person name="Merchant M.E."/>
            <person name="Peterson D.G."/>
            <person name="Pollock D.D."/>
            <person name="Pourmand N."/>
            <person name="Raney B.J."/>
            <person name="Roessler K.A."/>
            <person name="Sanford J.R."/>
            <person name="Sawyer R.H."/>
            <person name="Schmidt C.J."/>
            <person name="Triplett E.W."/>
            <person name="Tuberville T.D."/>
            <person name="Venegas-Anaya M."/>
            <person name="Howard J.T."/>
            <person name="Jarvis E.D."/>
            <person name="Guillette L.J.Jr."/>
            <person name="Glenn T.C."/>
            <person name="Green R.E."/>
            <person name="Ray D.A."/>
        </authorList>
    </citation>
    <scope>NUCLEOTIDE SEQUENCE [LARGE SCALE GENOMIC DNA]</scope>
    <source>
        <strain evidence="5">KSC_2009_1</strain>
    </source>
</reference>
<dbReference type="InterPro" id="IPR043502">
    <property type="entry name" value="DNA/RNA_pol_sf"/>
</dbReference>
<evidence type="ECO:0000313" key="6">
    <source>
        <dbReference type="Proteomes" id="UP000050525"/>
    </source>
</evidence>
<dbReference type="Pfam" id="PF00074">
    <property type="entry name" value="RnaseA"/>
    <property type="match status" value="1"/>
</dbReference>
<evidence type="ECO:0000313" key="5">
    <source>
        <dbReference type="EMBL" id="KYO35664.1"/>
    </source>
</evidence>
<dbReference type="EC" id="3.1.26.4" evidence="2"/>
<sequence length="201" mass="22480">MQTVSDSLNGMAEIQSGGEWFATTLDLKDMFYSIPIHDPYGILNICVDGQMFSWKVCPQGYRKAPALAVAVMNGTIDSFARTHPKTADIHIWTYVDDVVIMGHDHTVVRMTTAKLKDHLSDQGWTRQHIGELSRPLFSYAWCNMSKRRQKITTPACKPCNTFIHADLSTVRAICTRTGAQRPNNRYKGGLSLTFPAILDGS</sequence>
<dbReference type="Gene3D" id="3.10.10.10">
    <property type="entry name" value="HIV Type 1 Reverse Transcriptase, subunit A, domain 1"/>
    <property type="match status" value="1"/>
</dbReference>
<dbReference type="GO" id="GO:0004523">
    <property type="term" value="F:RNA-DNA hybrid ribonuclease activity"/>
    <property type="evidence" value="ECO:0007669"/>
    <property type="project" value="UniProtKB-EC"/>
</dbReference>
<evidence type="ECO:0000256" key="2">
    <source>
        <dbReference type="ARBA" id="ARBA00012180"/>
    </source>
</evidence>
<dbReference type="EMBL" id="AKHW03003131">
    <property type="protein sequence ID" value="KYO35664.1"/>
    <property type="molecule type" value="Genomic_DNA"/>
</dbReference>
<comment type="caution">
    <text evidence="5">The sequence shown here is derived from an EMBL/GenBank/DDBJ whole genome shotgun (WGS) entry which is preliminary data.</text>
</comment>
<gene>
    <name evidence="5" type="ORF">Y1Q_0010129</name>
</gene>
<dbReference type="InterPro" id="IPR000477">
    <property type="entry name" value="RT_dom"/>
</dbReference>
<dbReference type="Pfam" id="PF00078">
    <property type="entry name" value="RVT_1"/>
    <property type="match status" value="1"/>
</dbReference>
<proteinExistence type="inferred from homology"/>
<dbReference type="SUPFAM" id="SSF54076">
    <property type="entry name" value="RNase A-like"/>
    <property type="match status" value="1"/>
</dbReference>